<keyword evidence="2" id="KW-1185">Reference proteome</keyword>
<evidence type="ECO:0000313" key="2">
    <source>
        <dbReference type="Proteomes" id="UP000805193"/>
    </source>
</evidence>
<gene>
    <name evidence="1" type="ORF">HPB47_009570</name>
</gene>
<proteinExistence type="predicted"/>
<name>A0AC60P1K3_IXOPE</name>
<reference evidence="1 2" key="1">
    <citation type="journal article" date="2020" name="Cell">
        <title>Large-Scale Comparative Analyses of Tick Genomes Elucidate Their Genetic Diversity and Vector Capacities.</title>
        <authorList>
            <consortium name="Tick Genome and Microbiome Consortium (TIGMIC)"/>
            <person name="Jia N."/>
            <person name="Wang J."/>
            <person name="Shi W."/>
            <person name="Du L."/>
            <person name="Sun Y."/>
            <person name="Zhan W."/>
            <person name="Jiang J.F."/>
            <person name="Wang Q."/>
            <person name="Zhang B."/>
            <person name="Ji P."/>
            <person name="Bell-Sakyi L."/>
            <person name="Cui X.M."/>
            <person name="Yuan T.T."/>
            <person name="Jiang B.G."/>
            <person name="Yang W.F."/>
            <person name="Lam T.T."/>
            <person name="Chang Q.C."/>
            <person name="Ding S.J."/>
            <person name="Wang X.J."/>
            <person name="Zhu J.G."/>
            <person name="Ruan X.D."/>
            <person name="Zhao L."/>
            <person name="Wei J.T."/>
            <person name="Ye R.Z."/>
            <person name="Que T.C."/>
            <person name="Du C.H."/>
            <person name="Zhou Y.H."/>
            <person name="Cheng J.X."/>
            <person name="Dai P.F."/>
            <person name="Guo W.B."/>
            <person name="Han X.H."/>
            <person name="Huang E.J."/>
            <person name="Li L.F."/>
            <person name="Wei W."/>
            <person name="Gao Y.C."/>
            <person name="Liu J.Z."/>
            <person name="Shao H.Z."/>
            <person name="Wang X."/>
            <person name="Wang C.C."/>
            <person name="Yang T.C."/>
            <person name="Huo Q.B."/>
            <person name="Li W."/>
            <person name="Chen H.Y."/>
            <person name="Chen S.E."/>
            <person name="Zhou L.G."/>
            <person name="Ni X.B."/>
            <person name="Tian J.H."/>
            <person name="Sheng Y."/>
            <person name="Liu T."/>
            <person name="Pan Y.S."/>
            <person name="Xia L.Y."/>
            <person name="Li J."/>
            <person name="Zhao F."/>
            <person name="Cao W.C."/>
        </authorList>
    </citation>
    <scope>NUCLEOTIDE SEQUENCE [LARGE SCALE GENOMIC DNA]</scope>
    <source>
        <strain evidence="1">Iper-2018</strain>
    </source>
</reference>
<comment type="caution">
    <text evidence="1">The sequence shown here is derived from an EMBL/GenBank/DDBJ whole genome shotgun (WGS) entry which is preliminary data.</text>
</comment>
<dbReference type="Proteomes" id="UP000805193">
    <property type="component" value="Unassembled WGS sequence"/>
</dbReference>
<protein>
    <submittedName>
        <fullName evidence="1">Uncharacterized protein</fullName>
    </submittedName>
</protein>
<accession>A0AC60P1K3</accession>
<dbReference type="EMBL" id="JABSTQ010011276">
    <property type="protein sequence ID" value="KAG0413291.1"/>
    <property type="molecule type" value="Genomic_DNA"/>
</dbReference>
<organism evidence="1 2">
    <name type="scientific">Ixodes persulcatus</name>
    <name type="common">Taiga tick</name>
    <dbReference type="NCBI Taxonomy" id="34615"/>
    <lineage>
        <taxon>Eukaryota</taxon>
        <taxon>Metazoa</taxon>
        <taxon>Ecdysozoa</taxon>
        <taxon>Arthropoda</taxon>
        <taxon>Chelicerata</taxon>
        <taxon>Arachnida</taxon>
        <taxon>Acari</taxon>
        <taxon>Parasitiformes</taxon>
        <taxon>Ixodida</taxon>
        <taxon>Ixodoidea</taxon>
        <taxon>Ixodidae</taxon>
        <taxon>Ixodinae</taxon>
        <taxon>Ixodes</taxon>
    </lineage>
</organism>
<evidence type="ECO:0000313" key="1">
    <source>
        <dbReference type="EMBL" id="KAG0413291.1"/>
    </source>
</evidence>
<sequence>MGPIKMCLIILGAGLLIAQSANAKCINVTLPNVLNLGSCLGPTLVTCPDTSDGLLEDLARILRCVLQILPQVGNPVSVLHNLVGLLEAVVARLGLSPDIGALSKILCEPLGLPVFNCGAISPGNIACEIPIDISLPSVFNIGHCLNTTLLFCAEGSTITEPILNELVRSLGCILSVAPEGLQLELARSLVCPLVNVVTSSLDEFTEFLPFRVLTRGITRTVQQLTNTLVGSVPSC</sequence>